<keyword evidence="3" id="KW-1185">Reference proteome</keyword>
<dbReference type="AlphaFoldDB" id="A0A5K7XC66"/>
<dbReference type="CDD" id="cd08946">
    <property type="entry name" value="SDR_e"/>
    <property type="match status" value="1"/>
</dbReference>
<dbReference type="Pfam" id="PF01370">
    <property type="entry name" value="Epimerase"/>
    <property type="match status" value="1"/>
</dbReference>
<dbReference type="RefSeq" id="WP_152099988.1">
    <property type="nucleotide sequence ID" value="NZ_AP021861.1"/>
</dbReference>
<dbReference type="Gene3D" id="3.40.50.720">
    <property type="entry name" value="NAD(P)-binding Rossmann-like Domain"/>
    <property type="match status" value="1"/>
</dbReference>
<dbReference type="Proteomes" id="UP000326837">
    <property type="component" value="Chromosome"/>
</dbReference>
<proteinExistence type="predicted"/>
<gene>
    <name evidence="2" type="ORF">PLANPX_4022</name>
</gene>
<protein>
    <recommendedName>
        <fullName evidence="1">NAD-dependent epimerase/dehydratase domain-containing protein</fullName>
    </recommendedName>
</protein>
<dbReference type="InterPro" id="IPR001509">
    <property type="entry name" value="Epimerase_deHydtase"/>
</dbReference>
<evidence type="ECO:0000259" key="1">
    <source>
        <dbReference type="Pfam" id="PF01370"/>
    </source>
</evidence>
<dbReference type="KEGG" id="lpav:PLANPX_4022"/>
<feature type="domain" description="NAD-dependent epimerase/dehydratase" evidence="1">
    <location>
        <begin position="3"/>
        <end position="228"/>
    </location>
</feature>
<dbReference type="PANTHER" id="PTHR43245">
    <property type="entry name" value="BIFUNCTIONAL POLYMYXIN RESISTANCE PROTEIN ARNA"/>
    <property type="match status" value="1"/>
</dbReference>
<reference evidence="3" key="1">
    <citation type="submission" date="2019-10" db="EMBL/GenBank/DDBJ databases">
        <title>Lacipirellula parvula gen. nov., sp. nov., representing a lineage of planctomycetes widespread in freshwater anoxic habitats, and description of the family Lacipirellulaceae.</title>
        <authorList>
            <person name="Dedysh S.N."/>
            <person name="Kulichevskaya I.S."/>
            <person name="Beletsky A.V."/>
            <person name="Rakitin A.L."/>
            <person name="Mardanov A.V."/>
            <person name="Ivanova A.A."/>
            <person name="Saltykova V.X."/>
            <person name="Rijpstra W.I.C."/>
            <person name="Sinninghe Damste J.S."/>
            <person name="Ravin N.V."/>
        </authorList>
    </citation>
    <scope>NUCLEOTIDE SEQUENCE [LARGE SCALE GENOMIC DNA]</scope>
    <source>
        <strain evidence="3">PX69</strain>
    </source>
</reference>
<dbReference type="SUPFAM" id="SSF51735">
    <property type="entry name" value="NAD(P)-binding Rossmann-fold domains"/>
    <property type="match status" value="1"/>
</dbReference>
<dbReference type="InterPro" id="IPR050177">
    <property type="entry name" value="Lipid_A_modif_metabolic_enz"/>
</dbReference>
<dbReference type="EMBL" id="AP021861">
    <property type="protein sequence ID" value="BBO34410.1"/>
    <property type="molecule type" value="Genomic_DNA"/>
</dbReference>
<organism evidence="2 3">
    <name type="scientific">Lacipirellula parvula</name>
    <dbReference type="NCBI Taxonomy" id="2650471"/>
    <lineage>
        <taxon>Bacteria</taxon>
        <taxon>Pseudomonadati</taxon>
        <taxon>Planctomycetota</taxon>
        <taxon>Planctomycetia</taxon>
        <taxon>Pirellulales</taxon>
        <taxon>Lacipirellulaceae</taxon>
        <taxon>Lacipirellula</taxon>
    </lineage>
</organism>
<accession>A0A5K7XC66</accession>
<name>A0A5K7XC66_9BACT</name>
<sequence length="323" mass="34966">MSILITGAEGFLGTHLAKLLHESGEQVVGLDVIESPTPRPWPVVVGDVTDRAFVDRLFEEHDVTSVVHAGGVSGPHICNNFPAKVFEVNVLGTLNLFEVARLRKLSGRIVFLSSSSVYGQAAEKASCVTPVVEGLPLLASEPYGATKVSCEAMLRAFNAQEDIDAVSLRISIVYGAGRTAYCGISEMFKAALAGQPIMLDAGCDVPLPWVYVDDVCFALQRALSVPRERIGEVDTLAYNVTGPGFPTFRKIAELVKEHVPTATIQPTSDPDKYAMNARKMSLVAIERDLGWKPQVDIRQGVKLLFESFVGEHERQQSLVTVGA</sequence>
<evidence type="ECO:0000313" key="2">
    <source>
        <dbReference type="EMBL" id="BBO34410.1"/>
    </source>
</evidence>
<dbReference type="InterPro" id="IPR036291">
    <property type="entry name" value="NAD(P)-bd_dom_sf"/>
</dbReference>
<evidence type="ECO:0000313" key="3">
    <source>
        <dbReference type="Proteomes" id="UP000326837"/>
    </source>
</evidence>